<accession>A0A9Q0J5H4</accession>
<gene>
    <name evidence="2" type="ORF">Tsubulata_016090</name>
</gene>
<dbReference type="AlphaFoldDB" id="A0A9Q0J5H4"/>
<name>A0A9Q0J5H4_9ROSI</name>
<evidence type="ECO:0000313" key="3">
    <source>
        <dbReference type="Proteomes" id="UP001141552"/>
    </source>
</evidence>
<keyword evidence="1" id="KW-0812">Transmembrane</keyword>
<evidence type="ECO:0000256" key="1">
    <source>
        <dbReference type="SAM" id="Phobius"/>
    </source>
</evidence>
<dbReference type="Proteomes" id="UP001141552">
    <property type="component" value="Unassembled WGS sequence"/>
</dbReference>
<organism evidence="2 3">
    <name type="scientific">Turnera subulata</name>
    <dbReference type="NCBI Taxonomy" id="218843"/>
    <lineage>
        <taxon>Eukaryota</taxon>
        <taxon>Viridiplantae</taxon>
        <taxon>Streptophyta</taxon>
        <taxon>Embryophyta</taxon>
        <taxon>Tracheophyta</taxon>
        <taxon>Spermatophyta</taxon>
        <taxon>Magnoliopsida</taxon>
        <taxon>eudicotyledons</taxon>
        <taxon>Gunneridae</taxon>
        <taxon>Pentapetalae</taxon>
        <taxon>rosids</taxon>
        <taxon>fabids</taxon>
        <taxon>Malpighiales</taxon>
        <taxon>Passifloraceae</taxon>
        <taxon>Turnera</taxon>
    </lineage>
</organism>
<reference evidence="2" key="2">
    <citation type="journal article" date="2023" name="Plants (Basel)">
        <title>Annotation of the Turnera subulata (Passifloraceae) Draft Genome Reveals the S-Locus Evolved after the Divergence of Turneroideae from Passifloroideae in a Stepwise Manner.</title>
        <authorList>
            <person name="Henning P.M."/>
            <person name="Roalson E.H."/>
            <person name="Mir W."/>
            <person name="McCubbin A.G."/>
            <person name="Shore J.S."/>
        </authorList>
    </citation>
    <scope>NUCLEOTIDE SEQUENCE</scope>
    <source>
        <strain evidence="2">F60SS</strain>
    </source>
</reference>
<evidence type="ECO:0000313" key="2">
    <source>
        <dbReference type="EMBL" id="KAJ4830326.1"/>
    </source>
</evidence>
<keyword evidence="1" id="KW-1133">Transmembrane helix</keyword>
<protein>
    <submittedName>
        <fullName evidence="2">Uncharacterized protein</fullName>
    </submittedName>
</protein>
<dbReference type="EMBL" id="JAKUCV010005671">
    <property type="protein sequence ID" value="KAJ4830326.1"/>
    <property type="molecule type" value="Genomic_DNA"/>
</dbReference>
<keyword evidence="3" id="KW-1185">Reference proteome</keyword>
<sequence>MYRSLQNLENLSSRRFIKAFLLSFYDLTLLEVCWIFNLDFFPR</sequence>
<reference evidence="2" key="1">
    <citation type="submission" date="2022-02" db="EMBL/GenBank/DDBJ databases">
        <authorList>
            <person name="Henning P.M."/>
            <person name="McCubbin A.G."/>
            <person name="Shore J.S."/>
        </authorList>
    </citation>
    <scope>NUCLEOTIDE SEQUENCE</scope>
    <source>
        <strain evidence="2">F60SS</strain>
        <tissue evidence="2">Leaves</tissue>
    </source>
</reference>
<feature type="non-terminal residue" evidence="2">
    <location>
        <position position="43"/>
    </location>
</feature>
<proteinExistence type="predicted"/>
<comment type="caution">
    <text evidence="2">The sequence shown here is derived from an EMBL/GenBank/DDBJ whole genome shotgun (WGS) entry which is preliminary data.</text>
</comment>
<keyword evidence="1" id="KW-0472">Membrane</keyword>
<feature type="transmembrane region" description="Helical" evidence="1">
    <location>
        <begin position="20"/>
        <end position="37"/>
    </location>
</feature>